<keyword evidence="6" id="KW-0564">Palmitate</keyword>
<feature type="domain" description="Spore germination GerAC-like C-terminal" evidence="8">
    <location>
        <begin position="216"/>
        <end position="371"/>
    </location>
</feature>
<proteinExistence type="inferred from homology"/>
<evidence type="ECO:0000256" key="6">
    <source>
        <dbReference type="ARBA" id="ARBA00023139"/>
    </source>
</evidence>
<dbReference type="NCBIfam" id="TIGR02887">
    <property type="entry name" value="spore_ger_x_C"/>
    <property type="match status" value="1"/>
</dbReference>
<dbReference type="Pfam" id="PF05504">
    <property type="entry name" value="Spore_GerAC"/>
    <property type="match status" value="1"/>
</dbReference>
<evidence type="ECO:0000313" key="10">
    <source>
        <dbReference type="EMBL" id="MEL3973507.1"/>
    </source>
</evidence>
<keyword evidence="11" id="KW-1185">Reference proteome</keyword>
<evidence type="ECO:0000256" key="2">
    <source>
        <dbReference type="ARBA" id="ARBA00007886"/>
    </source>
</evidence>
<evidence type="ECO:0000256" key="4">
    <source>
        <dbReference type="ARBA" id="ARBA00022729"/>
    </source>
</evidence>
<dbReference type="Pfam" id="PF25198">
    <property type="entry name" value="Spore_GerAC_N"/>
    <property type="match status" value="1"/>
</dbReference>
<dbReference type="Proteomes" id="UP001389717">
    <property type="component" value="Unassembled WGS sequence"/>
</dbReference>
<reference evidence="10 11" key="1">
    <citation type="submission" date="2024-04" db="EMBL/GenBank/DDBJ databases">
        <title>Bacillus oryzaecorticis sp. nov., a moderately halophilic bacterium isolated from rice husks.</title>
        <authorList>
            <person name="Zhu H.-S."/>
        </authorList>
    </citation>
    <scope>NUCLEOTIDE SEQUENCE [LARGE SCALE GENOMIC DNA]</scope>
    <source>
        <strain evidence="10 11">ZC255</strain>
    </source>
</reference>
<keyword evidence="5" id="KW-0472">Membrane</keyword>
<name>A0ABU9KDG6_9BACI</name>
<sequence length="383" mass="43800">MTSKTIKICIISLLLLLSGCTGIKNIQDLTYVVTIGMDYNPENDEYTVYLQGLNFINVAKQETRPAETVPTLVGTATGKTMNLAVSKLYRLSRPPLFFGHTKALVLSKNVMEYKFKEVLEEVGRNRSLRPNLLLFTTDQNIKELLHTKGLFSYPPVYTVLLTEEHIETSQDDIGPVSLMSFLRKYHEPMGSAAIPILTINHEAWETDSPDPVLLLNGYSLFQSSSYRGSLPSKEAIWVDWLLHKRNQINYGLYMEDELTATFKLSSQKLKVEYSKDSTKPAFTLNVNVEAELLEKLEEIPYQKVKGSLEDSIKKEIQSVYDIGIEKKVDLLNVGEKYYRFKAGQYKGLKDRKSFYLSKDSLEKINVKVNLTHYNAYRFDKVKD</sequence>
<dbReference type="PANTHER" id="PTHR35789:SF1">
    <property type="entry name" value="SPORE GERMINATION PROTEIN B3"/>
    <property type="match status" value="1"/>
</dbReference>
<accession>A0ABU9KDG6</accession>
<dbReference type="Gene3D" id="3.30.300.210">
    <property type="entry name" value="Nutrient germinant receptor protein C, domain 3"/>
    <property type="match status" value="1"/>
</dbReference>
<dbReference type="InterPro" id="IPR057336">
    <property type="entry name" value="GerAC_N"/>
</dbReference>
<evidence type="ECO:0000256" key="1">
    <source>
        <dbReference type="ARBA" id="ARBA00004635"/>
    </source>
</evidence>
<feature type="domain" description="Spore germination protein N-terminal" evidence="9">
    <location>
        <begin position="24"/>
        <end position="199"/>
    </location>
</feature>
<dbReference type="PANTHER" id="PTHR35789">
    <property type="entry name" value="SPORE GERMINATION PROTEIN B3"/>
    <property type="match status" value="1"/>
</dbReference>
<comment type="similarity">
    <text evidence="2">Belongs to the GerABKC lipoprotein family.</text>
</comment>
<evidence type="ECO:0000256" key="5">
    <source>
        <dbReference type="ARBA" id="ARBA00023136"/>
    </source>
</evidence>
<dbReference type="InterPro" id="IPR008844">
    <property type="entry name" value="Spore_GerAC-like"/>
</dbReference>
<dbReference type="PROSITE" id="PS51257">
    <property type="entry name" value="PROKAR_LIPOPROTEIN"/>
    <property type="match status" value="1"/>
</dbReference>
<evidence type="ECO:0000256" key="7">
    <source>
        <dbReference type="ARBA" id="ARBA00023288"/>
    </source>
</evidence>
<dbReference type="EMBL" id="JBBYAF010000029">
    <property type="protein sequence ID" value="MEL3973507.1"/>
    <property type="molecule type" value="Genomic_DNA"/>
</dbReference>
<dbReference type="InterPro" id="IPR038501">
    <property type="entry name" value="Spore_GerAC_C_sf"/>
</dbReference>
<keyword evidence="7" id="KW-0449">Lipoprotein</keyword>
<gene>
    <name evidence="10" type="ORF">AAEO50_14550</name>
</gene>
<protein>
    <submittedName>
        <fullName evidence="10">Ger(X)C family spore germination protein</fullName>
    </submittedName>
</protein>
<organism evidence="10 11">
    <name type="scientific">Rossellomorea oryzaecorticis</name>
    <dbReference type="NCBI Taxonomy" id="1396505"/>
    <lineage>
        <taxon>Bacteria</taxon>
        <taxon>Bacillati</taxon>
        <taxon>Bacillota</taxon>
        <taxon>Bacilli</taxon>
        <taxon>Bacillales</taxon>
        <taxon>Bacillaceae</taxon>
        <taxon>Rossellomorea</taxon>
    </lineage>
</organism>
<dbReference type="RefSeq" id="WP_341985007.1">
    <property type="nucleotide sequence ID" value="NZ_JBBYAF010000029.1"/>
</dbReference>
<evidence type="ECO:0000256" key="3">
    <source>
        <dbReference type="ARBA" id="ARBA00022544"/>
    </source>
</evidence>
<evidence type="ECO:0000259" key="9">
    <source>
        <dbReference type="Pfam" id="PF25198"/>
    </source>
</evidence>
<evidence type="ECO:0000259" key="8">
    <source>
        <dbReference type="Pfam" id="PF05504"/>
    </source>
</evidence>
<keyword evidence="4" id="KW-0732">Signal</keyword>
<comment type="subcellular location">
    <subcellularLocation>
        <location evidence="1">Membrane</location>
        <topology evidence="1">Lipid-anchor</topology>
    </subcellularLocation>
</comment>
<evidence type="ECO:0000313" key="11">
    <source>
        <dbReference type="Proteomes" id="UP001389717"/>
    </source>
</evidence>
<comment type="caution">
    <text evidence="10">The sequence shown here is derived from an EMBL/GenBank/DDBJ whole genome shotgun (WGS) entry which is preliminary data.</text>
</comment>
<keyword evidence="3" id="KW-0309">Germination</keyword>
<dbReference type="InterPro" id="IPR046953">
    <property type="entry name" value="Spore_GerAC-like_C"/>
</dbReference>